<dbReference type="PIRSF" id="PIRSF037707">
    <property type="entry name" value="MAS20_rcpt"/>
    <property type="match status" value="1"/>
</dbReference>
<dbReference type="InterPro" id="IPR023392">
    <property type="entry name" value="Tom20_dom_sf"/>
</dbReference>
<evidence type="ECO:0000256" key="1">
    <source>
        <dbReference type="ARBA" id="ARBA00004572"/>
    </source>
</evidence>
<dbReference type="GO" id="GO:0006886">
    <property type="term" value="P:intracellular protein transport"/>
    <property type="evidence" value="ECO:0007669"/>
    <property type="project" value="InterPro"/>
</dbReference>
<dbReference type="PANTHER" id="PTHR12430">
    <property type="entry name" value="MITOCHONDRIAL IMPORT RECEPTOR SUBUNIT TOM20"/>
    <property type="match status" value="1"/>
</dbReference>
<keyword evidence="4 11" id="KW-0812">Transmembrane</keyword>
<dbReference type="GO" id="GO:0030150">
    <property type="term" value="P:protein import into mitochondrial matrix"/>
    <property type="evidence" value="ECO:0007669"/>
    <property type="project" value="TreeGrafter"/>
</dbReference>
<name>A0A0M4F4Z0_DROBS</name>
<dbReference type="PRINTS" id="PR01989">
    <property type="entry name" value="EUOM20RECPTR"/>
</dbReference>
<comment type="similarity">
    <text evidence="2 10">Belongs to the Tom20 family.</text>
</comment>
<accession>A0A0M4F4Z0</accession>
<dbReference type="SUPFAM" id="SSF47157">
    <property type="entry name" value="Mitochondrial import receptor subunit Tom20"/>
    <property type="match status" value="1"/>
</dbReference>
<dbReference type="Pfam" id="PF02064">
    <property type="entry name" value="MAS20"/>
    <property type="match status" value="1"/>
</dbReference>
<evidence type="ECO:0000256" key="2">
    <source>
        <dbReference type="ARBA" id="ARBA00005792"/>
    </source>
</evidence>
<dbReference type="AlphaFoldDB" id="A0A0M4F4Z0"/>
<dbReference type="PRINTS" id="PR00351">
    <property type="entry name" value="OM20RECEPTOR"/>
</dbReference>
<keyword evidence="8 10" id="KW-0496">Mitochondrion</keyword>
<keyword evidence="7 11" id="KW-1133">Transmembrane helix</keyword>
<evidence type="ECO:0000256" key="5">
    <source>
        <dbReference type="ARBA" id="ARBA00022787"/>
    </source>
</evidence>
<evidence type="ECO:0000256" key="8">
    <source>
        <dbReference type="ARBA" id="ARBA00023128"/>
    </source>
</evidence>
<comment type="subcellular location">
    <subcellularLocation>
        <location evidence="1">Mitochondrion outer membrane</location>
        <topology evidence="1">Single-pass membrane protein</topology>
    </subcellularLocation>
</comment>
<dbReference type="Proteomes" id="UP000494163">
    <property type="component" value="Chromosome 3R"/>
</dbReference>
<dbReference type="GO" id="GO:0005742">
    <property type="term" value="C:mitochondrial outer membrane translocase complex"/>
    <property type="evidence" value="ECO:0007669"/>
    <property type="project" value="UniProtKB-UniRule"/>
</dbReference>
<keyword evidence="5 10" id="KW-1000">Mitochondrion outer membrane</keyword>
<evidence type="ECO:0000256" key="9">
    <source>
        <dbReference type="ARBA" id="ARBA00023136"/>
    </source>
</evidence>
<dbReference type="GO" id="GO:0030943">
    <property type="term" value="F:mitochondrion targeting sequence binding"/>
    <property type="evidence" value="ECO:0007669"/>
    <property type="project" value="TreeGrafter"/>
</dbReference>
<evidence type="ECO:0000256" key="4">
    <source>
        <dbReference type="ARBA" id="ARBA00022692"/>
    </source>
</evidence>
<sequence length="158" mass="17581">MPGTLLSPAKLGIAVGLAGAAFLGYCVYFDNKRRSHPEFRKQLIERRRRRNNKSAESPDDVPILSDQKSIAQYFMQEIKKGELLLSQGDLEGSAEHFMNAITVCNAPGKLLSMLQTSLPVQAFDLLLNKLNKLNSYHMQTQRMPNALDGMVVDDGSVE</sequence>
<evidence type="ECO:0000313" key="13">
    <source>
        <dbReference type="Proteomes" id="UP000494163"/>
    </source>
</evidence>
<keyword evidence="9 10" id="KW-0472">Membrane</keyword>
<dbReference type="OrthoDB" id="2154253at2759"/>
<dbReference type="PANTHER" id="PTHR12430:SF0">
    <property type="entry name" value="TRANSLOCASE OF OUTER MITOCHONDRIAL MEMBRANE 20"/>
    <property type="match status" value="1"/>
</dbReference>
<dbReference type="STRING" id="30019.A0A0M4F4Z0"/>
<keyword evidence="3" id="KW-0813">Transport</keyword>
<evidence type="ECO:0000256" key="10">
    <source>
        <dbReference type="PIRNR" id="PIRNR037707"/>
    </source>
</evidence>
<dbReference type="InterPro" id="IPR022422">
    <property type="entry name" value="MAS20_rcpt_metazoan"/>
</dbReference>
<evidence type="ECO:0000256" key="11">
    <source>
        <dbReference type="SAM" id="Phobius"/>
    </source>
</evidence>
<keyword evidence="6" id="KW-0653">Protein transport</keyword>
<dbReference type="GO" id="GO:0006605">
    <property type="term" value="P:protein targeting"/>
    <property type="evidence" value="ECO:0007669"/>
    <property type="project" value="InterPro"/>
</dbReference>
<evidence type="ECO:0000256" key="7">
    <source>
        <dbReference type="ARBA" id="ARBA00022989"/>
    </source>
</evidence>
<dbReference type="EMBL" id="CP012526">
    <property type="protein sequence ID" value="ALC46520.1"/>
    <property type="molecule type" value="Genomic_DNA"/>
</dbReference>
<feature type="transmembrane region" description="Helical" evidence="11">
    <location>
        <begin position="12"/>
        <end position="31"/>
    </location>
</feature>
<evidence type="ECO:0000256" key="3">
    <source>
        <dbReference type="ARBA" id="ARBA00022448"/>
    </source>
</evidence>
<dbReference type="OMA" id="MQEIHKG"/>
<dbReference type="GO" id="GO:0008320">
    <property type="term" value="F:protein transmembrane transporter activity"/>
    <property type="evidence" value="ECO:0007669"/>
    <property type="project" value="TreeGrafter"/>
</dbReference>
<protein>
    <submittedName>
        <fullName evidence="12">Maker200</fullName>
    </submittedName>
</protein>
<organism evidence="12 13">
    <name type="scientific">Drosophila busckii</name>
    <name type="common">Fruit fly</name>
    <dbReference type="NCBI Taxonomy" id="30019"/>
    <lineage>
        <taxon>Eukaryota</taxon>
        <taxon>Metazoa</taxon>
        <taxon>Ecdysozoa</taxon>
        <taxon>Arthropoda</taxon>
        <taxon>Hexapoda</taxon>
        <taxon>Insecta</taxon>
        <taxon>Pterygota</taxon>
        <taxon>Neoptera</taxon>
        <taxon>Endopterygota</taxon>
        <taxon>Diptera</taxon>
        <taxon>Brachycera</taxon>
        <taxon>Muscomorpha</taxon>
        <taxon>Ephydroidea</taxon>
        <taxon>Drosophilidae</taxon>
        <taxon>Drosophila</taxon>
    </lineage>
</organism>
<proteinExistence type="inferred from homology"/>
<dbReference type="GO" id="GO:0016031">
    <property type="term" value="P:tRNA import into mitochondrion"/>
    <property type="evidence" value="ECO:0007669"/>
    <property type="project" value="TreeGrafter"/>
</dbReference>
<keyword evidence="13" id="KW-1185">Reference proteome</keyword>
<reference evidence="12 13" key="1">
    <citation type="submission" date="2015-08" db="EMBL/GenBank/DDBJ databases">
        <title>Ancestral chromatin configuration constrains chromatin evolution on differentiating sex chromosomes in Drosophila.</title>
        <authorList>
            <person name="Zhou Q."/>
            <person name="Bachtrog D."/>
        </authorList>
    </citation>
    <scope>NUCLEOTIDE SEQUENCE [LARGE SCALE GENOMIC DNA]</scope>
    <source>
        <tissue evidence="12">Whole larvae</tissue>
    </source>
</reference>
<dbReference type="InterPro" id="IPR002056">
    <property type="entry name" value="MAS20"/>
</dbReference>
<gene>
    <name evidence="12" type="ORF">Dbus_chr3Rg1270</name>
</gene>
<dbReference type="Gene3D" id="1.20.960.10">
    <property type="entry name" value="Mitochondrial outer membrane translocase complex, subunit Tom20 domain"/>
    <property type="match status" value="1"/>
</dbReference>
<evidence type="ECO:0000313" key="12">
    <source>
        <dbReference type="EMBL" id="ALC46520.1"/>
    </source>
</evidence>
<evidence type="ECO:0000256" key="6">
    <source>
        <dbReference type="ARBA" id="ARBA00022927"/>
    </source>
</evidence>